<accession>A0A4C1SC29</accession>
<name>A0A4C1SC29_EUMVA</name>
<protein>
    <submittedName>
        <fullName evidence="1">Uncharacterized protein</fullName>
    </submittedName>
</protein>
<proteinExistence type="predicted"/>
<gene>
    <name evidence="1" type="ORF">EVAR_73350_1</name>
</gene>
<dbReference type="AlphaFoldDB" id="A0A4C1SC29"/>
<comment type="caution">
    <text evidence="1">The sequence shown here is derived from an EMBL/GenBank/DDBJ whole genome shotgun (WGS) entry which is preliminary data.</text>
</comment>
<evidence type="ECO:0000313" key="1">
    <source>
        <dbReference type="EMBL" id="GBO98737.1"/>
    </source>
</evidence>
<keyword evidence="2" id="KW-1185">Reference proteome</keyword>
<dbReference type="EMBL" id="BGZK01006429">
    <property type="protein sequence ID" value="GBO98737.1"/>
    <property type="molecule type" value="Genomic_DNA"/>
</dbReference>
<sequence length="106" mass="12074">MPHFPAEVHLLRCPHISKAPFEYSLILLTCKRTDGNGSRNISAWAWITLVCSLVRPPPSSVKYGSYKVLHLPLENYAFQPALKPPHHDKIVIPARDVVLYYIREIA</sequence>
<organism evidence="1 2">
    <name type="scientific">Eumeta variegata</name>
    <name type="common">Bagworm moth</name>
    <name type="synonym">Eumeta japonica</name>
    <dbReference type="NCBI Taxonomy" id="151549"/>
    <lineage>
        <taxon>Eukaryota</taxon>
        <taxon>Metazoa</taxon>
        <taxon>Ecdysozoa</taxon>
        <taxon>Arthropoda</taxon>
        <taxon>Hexapoda</taxon>
        <taxon>Insecta</taxon>
        <taxon>Pterygota</taxon>
        <taxon>Neoptera</taxon>
        <taxon>Endopterygota</taxon>
        <taxon>Lepidoptera</taxon>
        <taxon>Glossata</taxon>
        <taxon>Ditrysia</taxon>
        <taxon>Tineoidea</taxon>
        <taxon>Psychidae</taxon>
        <taxon>Oiketicinae</taxon>
        <taxon>Eumeta</taxon>
    </lineage>
</organism>
<reference evidence="1 2" key="1">
    <citation type="journal article" date="2019" name="Commun. Biol.">
        <title>The bagworm genome reveals a unique fibroin gene that provides high tensile strength.</title>
        <authorList>
            <person name="Kono N."/>
            <person name="Nakamura H."/>
            <person name="Ohtoshi R."/>
            <person name="Tomita M."/>
            <person name="Numata K."/>
            <person name="Arakawa K."/>
        </authorList>
    </citation>
    <scope>NUCLEOTIDE SEQUENCE [LARGE SCALE GENOMIC DNA]</scope>
</reference>
<dbReference type="Proteomes" id="UP000299102">
    <property type="component" value="Unassembled WGS sequence"/>
</dbReference>
<evidence type="ECO:0000313" key="2">
    <source>
        <dbReference type="Proteomes" id="UP000299102"/>
    </source>
</evidence>